<accession>B0CQ98</accession>
<dbReference type="KEGG" id="lbc:LACBIDRAFT_301977"/>
<organism evidence="2">
    <name type="scientific">Laccaria bicolor (strain S238N-H82 / ATCC MYA-4686)</name>
    <name type="common">Bicoloured deceiver</name>
    <name type="synonym">Laccaria laccata var. bicolor</name>
    <dbReference type="NCBI Taxonomy" id="486041"/>
    <lineage>
        <taxon>Eukaryota</taxon>
        <taxon>Fungi</taxon>
        <taxon>Dikarya</taxon>
        <taxon>Basidiomycota</taxon>
        <taxon>Agaricomycotina</taxon>
        <taxon>Agaricomycetes</taxon>
        <taxon>Agaricomycetidae</taxon>
        <taxon>Agaricales</taxon>
        <taxon>Agaricineae</taxon>
        <taxon>Hydnangiaceae</taxon>
        <taxon>Laccaria</taxon>
    </lineage>
</organism>
<dbReference type="RefSeq" id="XP_001874375.1">
    <property type="nucleotide sequence ID" value="XM_001874340.1"/>
</dbReference>
<dbReference type="Proteomes" id="UP000001194">
    <property type="component" value="Unassembled WGS sequence"/>
</dbReference>
<reference evidence="1 2" key="1">
    <citation type="journal article" date="2008" name="Nature">
        <title>The genome of Laccaria bicolor provides insights into mycorrhizal symbiosis.</title>
        <authorList>
            <person name="Martin F."/>
            <person name="Aerts A."/>
            <person name="Ahren D."/>
            <person name="Brun A."/>
            <person name="Danchin E.G.J."/>
            <person name="Duchaussoy F."/>
            <person name="Gibon J."/>
            <person name="Kohler A."/>
            <person name="Lindquist E."/>
            <person name="Pereda V."/>
            <person name="Salamov A."/>
            <person name="Shapiro H.J."/>
            <person name="Wuyts J."/>
            <person name="Blaudez D."/>
            <person name="Buee M."/>
            <person name="Brokstein P."/>
            <person name="Canbaeck B."/>
            <person name="Cohen D."/>
            <person name="Courty P.E."/>
            <person name="Coutinho P.M."/>
            <person name="Delaruelle C."/>
            <person name="Detter J.C."/>
            <person name="Deveau A."/>
            <person name="DiFazio S."/>
            <person name="Duplessis S."/>
            <person name="Fraissinet-Tachet L."/>
            <person name="Lucic E."/>
            <person name="Frey-Klett P."/>
            <person name="Fourrey C."/>
            <person name="Feussner I."/>
            <person name="Gay G."/>
            <person name="Grimwood J."/>
            <person name="Hoegger P.J."/>
            <person name="Jain P."/>
            <person name="Kilaru S."/>
            <person name="Labbe J."/>
            <person name="Lin Y.C."/>
            <person name="Legue V."/>
            <person name="Le Tacon F."/>
            <person name="Marmeisse R."/>
            <person name="Melayah D."/>
            <person name="Montanini B."/>
            <person name="Muratet M."/>
            <person name="Nehls U."/>
            <person name="Niculita-Hirzel H."/>
            <person name="Oudot-Le Secq M.P."/>
            <person name="Peter M."/>
            <person name="Quesneville H."/>
            <person name="Rajashekar B."/>
            <person name="Reich M."/>
            <person name="Rouhier N."/>
            <person name="Schmutz J."/>
            <person name="Yin T."/>
            <person name="Chalot M."/>
            <person name="Henrissat B."/>
            <person name="Kuees U."/>
            <person name="Lucas S."/>
            <person name="Van de Peer Y."/>
            <person name="Podila G.K."/>
            <person name="Polle A."/>
            <person name="Pukkila P.J."/>
            <person name="Richardson P.M."/>
            <person name="Rouze P."/>
            <person name="Sanders I.R."/>
            <person name="Stajich J.E."/>
            <person name="Tunlid A."/>
            <person name="Tuskan G."/>
            <person name="Grigoriev I.V."/>
        </authorList>
    </citation>
    <scope>NUCLEOTIDE SEQUENCE [LARGE SCALE GENOMIC DNA]</scope>
    <source>
        <strain evidence="2">S238N-H82 / ATCC MYA-4686</strain>
    </source>
</reference>
<dbReference type="OrthoDB" id="3110889at2759"/>
<evidence type="ECO:0000313" key="1">
    <source>
        <dbReference type="EMBL" id="EDR16167.1"/>
    </source>
</evidence>
<gene>
    <name evidence="1" type="ORF">LACBIDRAFT_301977</name>
</gene>
<keyword evidence="2" id="KW-1185">Reference proteome</keyword>
<dbReference type="GeneID" id="6069180"/>
<evidence type="ECO:0000313" key="2">
    <source>
        <dbReference type="Proteomes" id="UP000001194"/>
    </source>
</evidence>
<sequence>MIRVHTMIEIRLIAACHQVDLGTTCLGQLGTSWQPSLHKSSIFSIFLPGHIYRCSCSYLVHNTRGKEEDEVHYIFISKDYKQAA</sequence>
<protein>
    <submittedName>
        <fullName evidence="1">Predicted protein</fullName>
    </submittedName>
</protein>
<dbReference type="HOGENOM" id="CLU_193162_0_0_1"/>
<dbReference type="EMBL" id="DS547091">
    <property type="protein sequence ID" value="EDR16167.1"/>
    <property type="molecule type" value="Genomic_DNA"/>
</dbReference>
<proteinExistence type="predicted"/>
<dbReference type="AlphaFoldDB" id="B0CQ98"/>
<dbReference type="InParanoid" id="B0CQ98"/>
<name>B0CQ98_LACBS</name>